<dbReference type="PROSITE" id="PS51891">
    <property type="entry name" value="CENP_V_GFA"/>
    <property type="match status" value="1"/>
</dbReference>
<reference evidence="6" key="1">
    <citation type="journal article" date="2014" name="Int. J. Syst. Evol. Microbiol.">
        <title>Complete genome sequence of Corynebacterium casei LMG S-19264T (=DSM 44701T), isolated from a smear-ripened cheese.</title>
        <authorList>
            <consortium name="US DOE Joint Genome Institute (JGI-PGF)"/>
            <person name="Walter F."/>
            <person name="Albersmeier A."/>
            <person name="Kalinowski J."/>
            <person name="Ruckert C."/>
        </authorList>
    </citation>
    <scope>NUCLEOTIDE SEQUENCE</scope>
    <source>
        <strain evidence="6">CGMCC 1.12919</strain>
    </source>
</reference>
<dbReference type="Proteomes" id="UP000637002">
    <property type="component" value="Unassembled WGS sequence"/>
</dbReference>
<dbReference type="PANTHER" id="PTHR33337">
    <property type="entry name" value="GFA DOMAIN-CONTAINING PROTEIN"/>
    <property type="match status" value="1"/>
</dbReference>
<dbReference type="AlphaFoldDB" id="A0A916UQV2"/>
<sequence>MVERPGDRGWILPTWLRDGMAAGIVRPEPAPSNAGEDQLKMGKSAGGTKAGKASAVQAMGQCVCGEVRFEIDVPAFWAWHDHSEASRQAHGCAYVTYVGSWRSRFRILGGAERVSRFEDAAAGTTRSFCGRCGTPLFYERRRSPHMVDIPRALFASRTGREPRYHLAVEEAVDWAYGGRPLAPLKGYPGVVWERPRARKRRPPEPMF</sequence>
<dbReference type="Gene3D" id="3.90.1590.10">
    <property type="entry name" value="glutathione-dependent formaldehyde- activating enzyme (gfa)"/>
    <property type="match status" value="1"/>
</dbReference>
<dbReference type="SUPFAM" id="SSF51316">
    <property type="entry name" value="Mss4-like"/>
    <property type="match status" value="1"/>
</dbReference>
<evidence type="ECO:0000259" key="5">
    <source>
        <dbReference type="PROSITE" id="PS51891"/>
    </source>
</evidence>
<keyword evidence="4" id="KW-0456">Lyase</keyword>
<keyword evidence="2" id="KW-0479">Metal-binding</keyword>
<gene>
    <name evidence="6" type="ORF">GCM10010994_45880</name>
</gene>
<accession>A0A916UQV2</accession>
<dbReference type="Pfam" id="PF04828">
    <property type="entry name" value="GFA"/>
    <property type="match status" value="1"/>
</dbReference>
<evidence type="ECO:0000313" key="6">
    <source>
        <dbReference type="EMBL" id="GGC82789.1"/>
    </source>
</evidence>
<dbReference type="InterPro" id="IPR006913">
    <property type="entry name" value="CENP-V/GFA"/>
</dbReference>
<reference evidence="6" key="2">
    <citation type="submission" date="2020-09" db="EMBL/GenBank/DDBJ databases">
        <authorList>
            <person name="Sun Q."/>
            <person name="Zhou Y."/>
        </authorList>
    </citation>
    <scope>NUCLEOTIDE SEQUENCE</scope>
    <source>
        <strain evidence="6">CGMCC 1.12919</strain>
    </source>
</reference>
<proteinExistence type="inferred from homology"/>
<evidence type="ECO:0000256" key="4">
    <source>
        <dbReference type="ARBA" id="ARBA00023239"/>
    </source>
</evidence>
<evidence type="ECO:0000256" key="2">
    <source>
        <dbReference type="ARBA" id="ARBA00022723"/>
    </source>
</evidence>
<dbReference type="GO" id="GO:0046872">
    <property type="term" value="F:metal ion binding"/>
    <property type="evidence" value="ECO:0007669"/>
    <property type="project" value="UniProtKB-KW"/>
</dbReference>
<comment type="similarity">
    <text evidence="1">Belongs to the Gfa family.</text>
</comment>
<protein>
    <recommendedName>
        <fullName evidence="5">CENP-V/GFA domain-containing protein</fullName>
    </recommendedName>
</protein>
<dbReference type="PANTHER" id="PTHR33337:SF40">
    <property type="entry name" value="CENP-V_GFA DOMAIN-CONTAINING PROTEIN-RELATED"/>
    <property type="match status" value="1"/>
</dbReference>
<feature type="domain" description="CENP-V/GFA" evidence="5">
    <location>
        <begin position="58"/>
        <end position="193"/>
    </location>
</feature>
<keyword evidence="3" id="KW-0862">Zinc</keyword>
<evidence type="ECO:0000313" key="7">
    <source>
        <dbReference type="Proteomes" id="UP000637002"/>
    </source>
</evidence>
<dbReference type="GO" id="GO:0016846">
    <property type="term" value="F:carbon-sulfur lyase activity"/>
    <property type="evidence" value="ECO:0007669"/>
    <property type="project" value="InterPro"/>
</dbReference>
<keyword evidence="7" id="KW-1185">Reference proteome</keyword>
<dbReference type="InterPro" id="IPR011057">
    <property type="entry name" value="Mss4-like_sf"/>
</dbReference>
<comment type="caution">
    <text evidence="6">The sequence shown here is derived from an EMBL/GenBank/DDBJ whole genome shotgun (WGS) entry which is preliminary data.</text>
</comment>
<name>A0A916UQV2_9HYPH</name>
<organism evidence="6 7">
    <name type="scientific">Chelatococcus reniformis</name>
    <dbReference type="NCBI Taxonomy" id="1494448"/>
    <lineage>
        <taxon>Bacteria</taxon>
        <taxon>Pseudomonadati</taxon>
        <taxon>Pseudomonadota</taxon>
        <taxon>Alphaproteobacteria</taxon>
        <taxon>Hyphomicrobiales</taxon>
        <taxon>Chelatococcaceae</taxon>
        <taxon>Chelatococcus</taxon>
    </lineage>
</organism>
<dbReference type="EMBL" id="BMGG01000008">
    <property type="protein sequence ID" value="GGC82789.1"/>
    <property type="molecule type" value="Genomic_DNA"/>
</dbReference>
<evidence type="ECO:0000256" key="3">
    <source>
        <dbReference type="ARBA" id="ARBA00022833"/>
    </source>
</evidence>
<evidence type="ECO:0000256" key="1">
    <source>
        <dbReference type="ARBA" id="ARBA00005495"/>
    </source>
</evidence>